<sequence length="522" mass="56327">MSILRSAGVRSTAASFVEVALFFCLVTPLFAILCYGTFHAIHGPTVRMRNASELTELMTVAAQATQHISEIEEAATTIDPESRLGEELVKLAAAIGQAPSGSPAPAQSAQRIVELAKRKTRQDAEEVKAAFTYADEAAKTAASMMLADALKNATTLSTTARQVDSHFQVLRRVGEDVVGDHHPDLAEARKERADALAEIEKAQKRITDALKSIEKADDPDHLADLEAEKISAETAKANALKKKADASSKVESLDPLPPALGDLIRAIDAIEHDANALNDQAAKLNERMQELSVAKTKSASQAVKDARDARDEMIQSRTDAADDITKTSTDLEQLATAAGELAQQVHSLCAPARDEAKRIAGDADDNNDADKDDKDDQADQAAWNVKRTEVAAAKLVRRAARAAAACRQARRTPVDPGQGFRASLSQGLGDIRLNAVLTGRFPFLSVNELIGTEPWWVWIIEGLLYVLLITIYWAPGQSDQDKCELRAFGLFLLTVVVAAVVVYWSQIAAQVTLFIDMVSGQA</sequence>
<gene>
    <name evidence="4" type="ORF">LCGC14_0367640</name>
</gene>
<name>A0A0F9WEH2_9ZZZZ</name>
<keyword evidence="3" id="KW-0812">Transmembrane</keyword>
<keyword evidence="1" id="KW-0175">Coiled coil</keyword>
<feature type="transmembrane region" description="Helical" evidence="3">
    <location>
        <begin position="487"/>
        <end position="507"/>
    </location>
</feature>
<protein>
    <submittedName>
        <fullName evidence="4">Uncharacterized protein</fullName>
    </submittedName>
</protein>
<reference evidence="4" key="1">
    <citation type="journal article" date="2015" name="Nature">
        <title>Complex archaea that bridge the gap between prokaryotes and eukaryotes.</title>
        <authorList>
            <person name="Spang A."/>
            <person name="Saw J.H."/>
            <person name="Jorgensen S.L."/>
            <person name="Zaremba-Niedzwiedzka K."/>
            <person name="Martijn J."/>
            <person name="Lind A.E."/>
            <person name="van Eijk R."/>
            <person name="Schleper C."/>
            <person name="Guy L."/>
            <person name="Ettema T.J."/>
        </authorList>
    </citation>
    <scope>NUCLEOTIDE SEQUENCE</scope>
</reference>
<accession>A0A0F9WEH2</accession>
<comment type="caution">
    <text evidence="4">The sequence shown here is derived from an EMBL/GenBank/DDBJ whole genome shotgun (WGS) entry which is preliminary data.</text>
</comment>
<dbReference type="AlphaFoldDB" id="A0A0F9WEH2"/>
<feature type="region of interest" description="Disordered" evidence="2">
    <location>
        <begin position="360"/>
        <end position="382"/>
    </location>
</feature>
<organism evidence="4">
    <name type="scientific">marine sediment metagenome</name>
    <dbReference type="NCBI Taxonomy" id="412755"/>
    <lineage>
        <taxon>unclassified sequences</taxon>
        <taxon>metagenomes</taxon>
        <taxon>ecological metagenomes</taxon>
    </lineage>
</organism>
<proteinExistence type="predicted"/>
<dbReference type="EMBL" id="LAZR01000291">
    <property type="protein sequence ID" value="KKN76673.1"/>
    <property type="molecule type" value="Genomic_DNA"/>
</dbReference>
<feature type="coiled-coil region" evidence="1">
    <location>
        <begin position="185"/>
        <end position="294"/>
    </location>
</feature>
<evidence type="ECO:0000256" key="3">
    <source>
        <dbReference type="SAM" id="Phobius"/>
    </source>
</evidence>
<evidence type="ECO:0000313" key="4">
    <source>
        <dbReference type="EMBL" id="KKN76673.1"/>
    </source>
</evidence>
<keyword evidence="3" id="KW-1133">Transmembrane helix</keyword>
<keyword evidence="3" id="KW-0472">Membrane</keyword>
<evidence type="ECO:0000256" key="2">
    <source>
        <dbReference type="SAM" id="MobiDB-lite"/>
    </source>
</evidence>
<evidence type="ECO:0000256" key="1">
    <source>
        <dbReference type="SAM" id="Coils"/>
    </source>
</evidence>
<feature type="transmembrane region" description="Helical" evidence="3">
    <location>
        <begin position="455"/>
        <end position="475"/>
    </location>
</feature>
<feature type="transmembrane region" description="Helical" evidence="3">
    <location>
        <begin position="12"/>
        <end position="38"/>
    </location>
</feature>